<dbReference type="Proteomes" id="UP000007319">
    <property type="component" value="Chromosome"/>
</dbReference>
<protein>
    <submittedName>
        <fullName evidence="5">Resolvase-like</fullName>
    </submittedName>
</protein>
<dbReference type="InterPro" id="IPR050639">
    <property type="entry name" value="SSR_resolvase"/>
</dbReference>
<dbReference type="Pfam" id="PF00239">
    <property type="entry name" value="Resolvase"/>
    <property type="match status" value="1"/>
</dbReference>
<organism evidence="5 6">
    <name type="scientific">Azospirillum baldaniorum</name>
    <dbReference type="NCBI Taxonomy" id="1064539"/>
    <lineage>
        <taxon>Bacteria</taxon>
        <taxon>Pseudomonadati</taxon>
        <taxon>Pseudomonadota</taxon>
        <taxon>Alphaproteobacteria</taxon>
        <taxon>Rhodospirillales</taxon>
        <taxon>Azospirillaceae</taxon>
        <taxon>Azospirillum</taxon>
    </lineage>
</organism>
<accession>A0A9P1NML6</accession>
<evidence type="ECO:0000256" key="3">
    <source>
        <dbReference type="SAM" id="MobiDB-lite"/>
    </source>
</evidence>
<dbReference type="SUPFAM" id="SSF53041">
    <property type="entry name" value="Resolvase-like"/>
    <property type="match status" value="1"/>
</dbReference>
<keyword evidence="1" id="KW-0238">DNA-binding</keyword>
<dbReference type="RefSeq" id="WP_014241059.1">
    <property type="nucleotide sequence ID" value="NC_016617.1"/>
</dbReference>
<dbReference type="EMBL" id="HE577327">
    <property type="protein sequence ID" value="CCC98861.1"/>
    <property type="molecule type" value="Genomic_DNA"/>
</dbReference>
<dbReference type="InterPro" id="IPR006119">
    <property type="entry name" value="Resolv_N"/>
</dbReference>
<dbReference type="CDD" id="cd00338">
    <property type="entry name" value="Ser_Recombinase"/>
    <property type="match status" value="1"/>
</dbReference>
<dbReference type="KEGG" id="abs:AZOBR_160021"/>
<feature type="domain" description="Resolvase/invertase-type recombinase catalytic" evidence="4">
    <location>
        <begin position="4"/>
        <end position="154"/>
    </location>
</feature>
<evidence type="ECO:0000313" key="6">
    <source>
        <dbReference type="Proteomes" id="UP000007319"/>
    </source>
</evidence>
<evidence type="ECO:0000256" key="2">
    <source>
        <dbReference type="ARBA" id="ARBA00023172"/>
    </source>
</evidence>
<evidence type="ECO:0000259" key="4">
    <source>
        <dbReference type="PROSITE" id="PS51736"/>
    </source>
</evidence>
<dbReference type="SMART" id="SM00857">
    <property type="entry name" value="Resolvase"/>
    <property type="match status" value="1"/>
</dbReference>
<gene>
    <name evidence="5" type="ORF">AZOBR_160021</name>
</gene>
<name>A0A9P1NML6_9PROT</name>
<proteinExistence type="predicted"/>
<dbReference type="PANTHER" id="PTHR30461:SF2">
    <property type="entry name" value="SERINE RECOMBINASE PINE-RELATED"/>
    <property type="match status" value="1"/>
</dbReference>
<reference evidence="5 6" key="1">
    <citation type="journal article" date="2011" name="PLoS Genet.">
        <title>Azospirillum genomes reveal transition of bacteria from aquatic to terrestrial environments.</title>
        <authorList>
            <person name="Wisniewski-Dye F."/>
            <person name="Borziak K."/>
            <person name="Khalsa-Moyers G."/>
            <person name="Alexandre G."/>
            <person name="Sukharnikov L.O."/>
            <person name="Wuichet K."/>
            <person name="Hurst G.B."/>
            <person name="McDonald W.H."/>
            <person name="Robertson J.S."/>
            <person name="Barbe V."/>
            <person name="Calteau A."/>
            <person name="Rouy Z."/>
            <person name="Mangenot S."/>
            <person name="Prigent-Combaret C."/>
            <person name="Normand P."/>
            <person name="Boyer M."/>
            <person name="Siguier P."/>
            <person name="Dessaux Y."/>
            <person name="Elmerich C."/>
            <person name="Condemine G."/>
            <person name="Krishnen G."/>
            <person name="Kennedy I."/>
            <person name="Paterson A.H."/>
            <person name="Gonzalez V."/>
            <person name="Mavingui P."/>
            <person name="Zhulin I.B."/>
        </authorList>
    </citation>
    <scope>NUCLEOTIDE SEQUENCE [LARGE SCALE GENOMIC DNA]</scope>
    <source>
        <strain evidence="5 6">Sp245</strain>
    </source>
</reference>
<evidence type="ECO:0000313" key="5">
    <source>
        <dbReference type="EMBL" id="CCC98861.1"/>
    </source>
</evidence>
<dbReference type="AlphaFoldDB" id="A0A9P1NML6"/>
<dbReference type="Gene3D" id="3.40.50.1390">
    <property type="entry name" value="Resolvase, N-terminal catalytic domain"/>
    <property type="match status" value="1"/>
</dbReference>
<dbReference type="GO" id="GO:0000150">
    <property type="term" value="F:DNA strand exchange activity"/>
    <property type="evidence" value="ECO:0007669"/>
    <property type="project" value="InterPro"/>
</dbReference>
<dbReference type="PROSITE" id="PS51736">
    <property type="entry name" value="RECOMBINASES_3"/>
    <property type="match status" value="1"/>
</dbReference>
<evidence type="ECO:0000256" key="1">
    <source>
        <dbReference type="ARBA" id="ARBA00023125"/>
    </source>
</evidence>
<dbReference type="PANTHER" id="PTHR30461">
    <property type="entry name" value="DNA-INVERTASE FROM LAMBDOID PROPHAGE"/>
    <property type="match status" value="1"/>
</dbReference>
<keyword evidence="2" id="KW-0233">DNA recombination</keyword>
<dbReference type="InterPro" id="IPR036162">
    <property type="entry name" value="Resolvase-like_N_sf"/>
</dbReference>
<sequence>MTANALAYLRTSSAANVEGDSAFRQNDAVMGYASRTGINVVACYWDAAVSGADPIETRDGFAAMLEQAAQDGIGLIIVEDASRFARGMIAQEMGVMLLVKRGIRVVTASGQDLTDESDPSKVMMRQIAGAFSQYEKAKLVQKLKHGREQAKAKSGKCEGRKSHAEQNPKLVKEARRLARKSPKTGKARSLRQISEELAALGFLNVNGKPYAATSIKNMLEG</sequence>
<dbReference type="GO" id="GO:0003677">
    <property type="term" value="F:DNA binding"/>
    <property type="evidence" value="ECO:0007669"/>
    <property type="project" value="UniProtKB-KW"/>
</dbReference>
<feature type="region of interest" description="Disordered" evidence="3">
    <location>
        <begin position="146"/>
        <end position="168"/>
    </location>
</feature>
<keyword evidence="6" id="KW-1185">Reference proteome</keyword>